<reference evidence="2" key="1">
    <citation type="journal article" date="2023" name="Nat. Plants">
        <title>Single-cell RNA sequencing provides a high-resolution roadmap for understanding the multicellular compartmentation of specialized metabolism.</title>
        <authorList>
            <person name="Sun S."/>
            <person name="Shen X."/>
            <person name="Li Y."/>
            <person name="Li Y."/>
            <person name="Wang S."/>
            <person name="Li R."/>
            <person name="Zhang H."/>
            <person name="Shen G."/>
            <person name="Guo B."/>
            <person name="Wei J."/>
            <person name="Xu J."/>
            <person name="St-Pierre B."/>
            <person name="Chen S."/>
            <person name="Sun C."/>
        </authorList>
    </citation>
    <scope>NUCLEOTIDE SEQUENCE [LARGE SCALE GENOMIC DNA]</scope>
</reference>
<proteinExistence type="predicted"/>
<gene>
    <name evidence="1" type="ORF">M9H77_14306</name>
</gene>
<keyword evidence="2" id="KW-1185">Reference proteome</keyword>
<protein>
    <submittedName>
        <fullName evidence="1">Uncharacterized protein</fullName>
    </submittedName>
</protein>
<comment type="caution">
    <text evidence="1">The sequence shown here is derived from an EMBL/GenBank/DDBJ whole genome shotgun (WGS) entry which is preliminary data.</text>
</comment>
<dbReference type="Proteomes" id="UP001060085">
    <property type="component" value="Linkage Group LG03"/>
</dbReference>
<name>A0ACC0BMN1_CATRO</name>
<sequence>MPLLEVVGMTPTGKNFTNEQDVNAHEPKIIITNRESGLIPVINKVLSTAYHMLCRRHIDQNVLAKLTELIKYEEVASWFINGSWKKLLDEIDEQEYLRKLEVLKTKWQNICWTKRVMHFGVETTNRVESEHSVLKLWLSTCHGDLDTVFLNIYSLIQSQIVDIKGSLENSRTKEKFNVKSNPILRNISNKISHLALKKIWIEITRTNSTKRDKSYWEHMSIAHRKIQKSSASSSGSGSRSRLGLGSGSGSRERERDRHELLGVRVGVEGVAMDELQMHDGCPIPLLHVQCIHHRSDRVSNWADAYYDNIADWNVRIARNSN</sequence>
<dbReference type="EMBL" id="CM044703">
    <property type="protein sequence ID" value="KAI5673942.1"/>
    <property type="molecule type" value="Genomic_DNA"/>
</dbReference>
<evidence type="ECO:0000313" key="2">
    <source>
        <dbReference type="Proteomes" id="UP001060085"/>
    </source>
</evidence>
<evidence type="ECO:0000313" key="1">
    <source>
        <dbReference type="EMBL" id="KAI5673942.1"/>
    </source>
</evidence>
<organism evidence="1 2">
    <name type="scientific">Catharanthus roseus</name>
    <name type="common">Madagascar periwinkle</name>
    <name type="synonym">Vinca rosea</name>
    <dbReference type="NCBI Taxonomy" id="4058"/>
    <lineage>
        <taxon>Eukaryota</taxon>
        <taxon>Viridiplantae</taxon>
        <taxon>Streptophyta</taxon>
        <taxon>Embryophyta</taxon>
        <taxon>Tracheophyta</taxon>
        <taxon>Spermatophyta</taxon>
        <taxon>Magnoliopsida</taxon>
        <taxon>eudicotyledons</taxon>
        <taxon>Gunneridae</taxon>
        <taxon>Pentapetalae</taxon>
        <taxon>asterids</taxon>
        <taxon>lamiids</taxon>
        <taxon>Gentianales</taxon>
        <taxon>Apocynaceae</taxon>
        <taxon>Rauvolfioideae</taxon>
        <taxon>Vinceae</taxon>
        <taxon>Catharanthinae</taxon>
        <taxon>Catharanthus</taxon>
    </lineage>
</organism>
<accession>A0ACC0BMN1</accession>